<keyword evidence="2" id="KW-1185">Reference proteome</keyword>
<sequence length="177" mass="19813">MLCLSFSCFIMDKTMRQVLLEAPVTSLFPSDIANISPGVPTSLTAHPANPAHDPISSVVLHTALQDPQRTQAMNDEYRNLNNTCTLVPATLNMTIVGRVLQYLKLTRPDIAFSINKLSQFLKAPTTDHWNACKRVPHYLAGKRHQGLSLKPAKHLQFQGFLDADWAISTDDRRCHLH</sequence>
<accession>A0A803NI52</accession>
<dbReference type="Gramene" id="evm.model.01.1693">
    <property type="protein sequence ID" value="cds.evm.model.01.1693"/>
    <property type="gene ID" value="evm.TU.01.1693"/>
</dbReference>
<dbReference type="PANTHER" id="PTHR11439">
    <property type="entry name" value="GAG-POL-RELATED RETROTRANSPOSON"/>
    <property type="match status" value="1"/>
</dbReference>
<organism evidence="1 2">
    <name type="scientific">Cannabis sativa</name>
    <name type="common">Hemp</name>
    <name type="synonym">Marijuana</name>
    <dbReference type="NCBI Taxonomy" id="3483"/>
    <lineage>
        <taxon>Eukaryota</taxon>
        <taxon>Viridiplantae</taxon>
        <taxon>Streptophyta</taxon>
        <taxon>Embryophyta</taxon>
        <taxon>Tracheophyta</taxon>
        <taxon>Spermatophyta</taxon>
        <taxon>Magnoliopsida</taxon>
        <taxon>eudicotyledons</taxon>
        <taxon>Gunneridae</taxon>
        <taxon>Pentapetalae</taxon>
        <taxon>rosids</taxon>
        <taxon>fabids</taxon>
        <taxon>Rosales</taxon>
        <taxon>Cannabaceae</taxon>
        <taxon>Cannabis</taxon>
    </lineage>
</organism>
<proteinExistence type="predicted"/>
<dbReference type="EMBL" id="UZAU01000042">
    <property type="status" value="NOT_ANNOTATED_CDS"/>
    <property type="molecule type" value="Genomic_DNA"/>
</dbReference>
<protein>
    <recommendedName>
        <fullName evidence="3">Polyprotein</fullName>
    </recommendedName>
</protein>
<dbReference type="AlphaFoldDB" id="A0A803NI52"/>
<dbReference type="EnsemblPlants" id="evm.model.01.1693">
    <property type="protein sequence ID" value="cds.evm.model.01.1693"/>
    <property type="gene ID" value="evm.TU.01.1693"/>
</dbReference>
<dbReference type="PANTHER" id="PTHR11439:SF463">
    <property type="entry name" value="REVERSE TRANSCRIPTASE TY1_COPIA-TYPE DOMAIN-CONTAINING PROTEIN"/>
    <property type="match status" value="1"/>
</dbReference>
<evidence type="ECO:0008006" key="3">
    <source>
        <dbReference type="Google" id="ProtNLM"/>
    </source>
</evidence>
<evidence type="ECO:0000313" key="1">
    <source>
        <dbReference type="EnsemblPlants" id="cds.evm.model.01.1693"/>
    </source>
</evidence>
<name>A0A803NI52_CANSA</name>
<dbReference type="Proteomes" id="UP000596661">
    <property type="component" value="Chromosome 1"/>
</dbReference>
<reference evidence="1" key="2">
    <citation type="submission" date="2021-03" db="UniProtKB">
        <authorList>
            <consortium name="EnsemblPlants"/>
        </authorList>
    </citation>
    <scope>IDENTIFICATION</scope>
</reference>
<reference evidence="1" key="1">
    <citation type="submission" date="2018-11" db="EMBL/GenBank/DDBJ databases">
        <authorList>
            <person name="Grassa J C."/>
        </authorList>
    </citation>
    <scope>NUCLEOTIDE SEQUENCE [LARGE SCALE GENOMIC DNA]</scope>
</reference>
<evidence type="ECO:0000313" key="2">
    <source>
        <dbReference type="Proteomes" id="UP000596661"/>
    </source>
</evidence>